<protein>
    <submittedName>
        <fullName evidence="2">Uncharacterized protein</fullName>
    </submittedName>
</protein>
<evidence type="ECO:0000256" key="1">
    <source>
        <dbReference type="SAM" id="MobiDB-lite"/>
    </source>
</evidence>
<comment type="caution">
    <text evidence="2">The sequence shown here is derived from an EMBL/GenBank/DDBJ whole genome shotgun (WGS) entry which is preliminary data.</text>
</comment>
<reference evidence="2 3" key="1">
    <citation type="submission" date="2014-10" db="EMBL/GenBank/DDBJ databases">
        <title>Draft genome sequence of Actinoplanes utahensis NRRL 12052.</title>
        <authorList>
            <person name="Velasco-Bucheli B."/>
            <person name="del Cerro C."/>
            <person name="Hormigo D."/>
            <person name="Garcia J.L."/>
            <person name="Acebal C."/>
            <person name="Arroyo M."/>
            <person name="de la Mata I."/>
        </authorList>
    </citation>
    <scope>NUCLEOTIDE SEQUENCE [LARGE SCALE GENOMIC DNA]</scope>
    <source>
        <strain evidence="2 3">NRRL 12052</strain>
    </source>
</reference>
<dbReference type="Proteomes" id="UP000054537">
    <property type="component" value="Unassembled WGS sequence"/>
</dbReference>
<proteinExistence type="predicted"/>
<feature type="compositionally biased region" description="Low complexity" evidence="1">
    <location>
        <begin position="89"/>
        <end position="105"/>
    </location>
</feature>
<accession>A0A0A6UBG9</accession>
<dbReference type="STRING" id="1869.MB27_38755"/>
<evidence type="ECO:0000313" key="3">
    <source>
        <dbReference type="Proteomes" id="UP000054537"/>
    </source>
</evidence>
<keyword evidence="3" id="KW-1185">Reference proteome</keyword>
<feature type="region of interest" description="Disordered" evidence="1">
    <location>
        <begin position="89"/>
        <end position="147"/>
    </location>
</feature>
<dbReference type="EMBL" id="JRTT01000137">
    <property type="protein sequence ID" value="KHD72413.1"/>
    <property type="molecule type" value="Genomic_DNA"/>
</dbReference>
<name>A0A0A6UBG9_ACTUT</name>
<organism evidence="2 3">
    <name type="scientific">Actinoplanes utahensis</name>
    <dbReference type="NCBI Taxonomy" id="1869"/>
    <lineage>
        <taxon>Bacteria</taxon>
        <taxon>Bacillati</taxon>
        <taxon>Actinomycetota</taxon>
        <taxon>Actinomycetes</taxon>
        <taxon>Micromonosporales</taxon>
        <taxon>Micromonosporaceae</taxon>
        <taxon>Actinoplanes</taxon>
    </lineage>
</organism>
<dbReference type="AlphaFoldDB" id="A0A0A6UBG9"/>
<evidence type="ECO:0000313" key="2">
    <source>
        <dbReference type="EMBL" id="KHD72413.1"/>
    </source>
</evidence>
<gene>
    <name evidence="2" type="ORF">MB27_38755</name>
</gene>
<sequence>MAQQMADDVTALESTVAGPDNPWGGDESGSVFALAYQGVLGHALQALGSYVQEMGEAALTLTAQARAIAATDTFSAASLASPALTSEPAASLASPALTSEPAASLTSPVLASDGSESAASLADPAPAAATFDGSDSAAVPAFPGGTT</sequence>
<feature type="compositionally biased region" description="Low complexity" evidence="1">
    <location>
        <begin position="117"/>
        <end position="129"/>
    </location>
</feature>
<feature type="region of interest" description="Disordered" evidence="1">
    <location>
        <begin position="1"/>
        <end position="24"/>
    </location>
</feature>